<dbReference type="Pfam" id="PF01753">
    <property type="entry name" value="zf-MYND"/>
    <property type="match status" value="1"/>
</dbReference>
<gene>
    <name evidence="7" type="ORF">RRG08_054982</name>
</gene>
<dbReference type="GO" id="GO:0008270">
    <property type="term" value="F:zinc ion binding"/>
    <property type="evidence" value="ECO:0007669"/>
    <property type="project" value="UniProtKB-KW"/>
</dbReference>
<evidence type="ECO:0000313" key="8">
    <source>
        <dbReference type="Proteomes" id="UP001283361"/>
    </source>
</evidence>
<dbReference type="InterPro" id="IPR032978">
    <property type="entry name" value="ZMYND19"/>
</dbReference>
<dbReference type="SUPFAM" id="SSF54060">
    <property type="entry name" value="His-Me finger endonucleases"/>
    <property type="match status" value="1"/>
</dbReference>
<name>A0AAE1DUS1_9GAST</name>
<dbReference type="AlphaFoldDB" id="A0AAE1DUS1"/>
<sequence>MVMLIGCGYHSREISPRHTPNTLICCDPQVNRGVTRDCAVGHVTPKLGRPRHAKAKYVLVDERDISIVQQQATIEPRVVFDPNGYGARIYAVAHEVGRGRNNGVYLHHLLWEHHRGGVATGWKVVHKNNVTVDNRLDNLELVKDSGKRLQPLPRDDEGAVETAGPSGRRRGVKSSRENSLYWITITQLLGDSLEMNYPQFNKWCDYNGDVVEPTGETYTYYECHYLPCTNMEQEIREFSICGRCHEARYCGQACQERDWPTHKRFCREKRRHVRELLPDR</sequence>
<keyword evidence="2 4" id="KW-0863">Zinc-finger</keyword>
<dbReference type="EMBL" id="JAWDGP010002456">
    <property type="protein sequence ID" value="KAK3783090.1"/>
    <property type="molecule type" value="Genomic_DNA"/>
</dbReference>
<keyword evidence="1" id="KW-0479">Metal-binding</keyword>
<evidence type="ECO:0000256" key="2">
    <source>
        <dbReference type="ARBA" id="ARBA00022771"/>
    </source>
</evidence>
<evidence type="ECO:0000256" key="4">
    <source>
        <dbReference type="PROSITE-ProRule" id="PRU00134"/>
    </source>
</evidence>
<comment type="caution">
    <text evidence="7">The sequence shown here is derived from an EMBL/GenBank/DDBJ whole genome shotgun (WGS) entry which is preliminary data.</text>
</comment>
<protein>
    <recommendedName>
        <fullName evidence="6">MYND-type domain-containing protein</fullName>
    </recommendedName>
</protein>
<dbReference type="InterPro" id="IPR044925">
    <property type="entry name" value="His-Me_finger_sf"/>
</dbReference>
<dbReference type="GO" id="GO:0005737">
    <property type="term" value="C:cytoplasm"/>
    <property type="evidence" value="ECO:0007669"/>
    <property type="project" value="TreeGrafter"/>
</dbReference>
<keyword evidence="8" id="KW-1185">Reference proteome</keyword>
<evidence type="ECO:0000256" key="1">
    <source>
        <dbReference type="ARBA" id="ARBA00022723"/>
    </source>
</evidence>
<evidence type="ECO:0000313" key="7">
    <source>
        <dbReference type="EMBL" id="KAK3783090.1"/>
    </source>
</evidence>
<keyword evidence="3" id="KW-0862">Zinc</keyword>
<feature type="domain" description="MYND-type" evidence="6">
    <location>
        <begin position="228"/>
        <end position="266"/>
    </location>
</feature>
<reference evidence="7" key="1">
    <citation type="journal article" date="2023" name="G3 (Bethesda)">
        <title>A reference genome for the long-term kleptoplast-retaining sea slug Elysia crispata morphotype clarki.</title>
        <authorList>
            <person name="Eastman K.E."/>
            <person name="Pendleton A.L."/>
            <person name="Shaikh M.A."/>
            <person name="Suttiyut T."/>
            <person name="Ogas R."/>
            <person name="Tomko P."/>
            <person name="Gavelis G."/>
            <person name="Widhalm J.R."/>
            <person name="Wisecaver J.H."/>
        </authorList>
    </citation>
    <scope>NUCLEOTIDE SEQUENCE</scope>
    <source>
        <strain evidence="7">ECLA1</strain>
    </source>
</reference>
<feature type="compositionally biased region" description="Basic and acidic residues" evidence="5">
    <location>
        <begin position="147"/>
        <end position="157"/>
    </location>
</feature>
<dbReference type="Proteomes" id="UP001283361">
    <property type="component" value="Unassembled WGS sequence"/>
</dbReference>
<dbReference type="Gene3D" id="6.10.140.2220">
    <property type="match status" value="1"/>
</dbReference>
<accession>A0AAE1DUS1</accession>
<feature type="region of interest" description="Disordered" evidence="5">
    <location>
        <begin position="147"/>
        <end position="172"/>
    </location>
</feature>
<dbReference type="PANTHER" id="PTHR46831">
    <property type="entry name" value="ZINC FINGER MYND DOMAIN-CONTAINING PROTEIN 19"/>
    <property type="match status" value="1"/>
</dbReference>
<dbReference type="GO" id="GO:0045202">
    <property type="term" value="C:synapse"/>
    <property type="evidence" value="ECO:0007669"/>
    <property type="project" value="TreeGrafter"/>
</dbReference>
<evidence type="ECO:0000256" key="3">
    <source>
        <dbReference type="ARBA" id="ARBA00022833"/>
    </source>
</evidence>
<dbReference type="GO" id="GO:0016020">
    <property type="term" value="C:membrane"/>
    <property type="evidence" value="ECO:0007669"/>
    <property type="project" value="TreeGrafter"/>
</dbReference>
<dbReference type="Gene3D" id="3.90.75.20">
    <property type="match status" value="1"/>
</dbReference>
<dbReference type="PANTHER" id="PTHR46831:SF1">
    <property type="entry name" value="ZINC FINGER MYND DOMAIN-CONTAINING PROTEIN 19"/>
    <property type="match status" value="1"/>
</dbReference>
<organism evidence="7 8">
    <name type="scientific">Elysia crispata</name>
    <name type="common">lettuce slug</name>
    <dbReference type="NCBI Taxonomy" id="231223"/>
    <lineage>
        <taxon>Eukaryota</taxon>
        <taxon>Metazoa</taxon>
        <taxon>Spiralia</taxon>
        <taxon>Lophotrochozoa</taxon>
        <taxon>Mollusca</taxon>
        <taxon>Gastropoda</taxon>
        <taxon>Heterobranchia</taxon>
        <taxon>Euthyneura</taxon>
        <taxon>Panpulmonata</taxon>
        <taxon>Sacoglossa</taxon>
        <taxon>Placobranchoidea</taxon>
        <taxon>Plakobranchidae</taxon>
        <taxon>Elysia</taxon>
    </lineage>
</organism>
<dbReference type="Pfam" id="PF13392">
    <property type="entry name" value="HNH_3"/>
    <property type="match status" value="1"/>
</dbReference>
<evidence type="ECO:0000256" key="5">
    <source>
        <dbReference type="SAM" id="MobiDB-lite"/>
    </source>
</evidence>
<evidence type="ECO:0000259" key="6">
    <source>
        <dbReference type="PROSITE" id="PS50865"/>
    </source>
</evidence>
<dbReference type="SUPFAM" id="SSF144232">
    <property type="entry name" value="HIT/MYND zinc finger-like"/>
    <property type="match status" value="1"/>
</dbReference>
<dbReference type="PROSITE" id="PS50865">
    <property type="entry name" value="ZF_MYND_2"/>
    <property type="match status" value="1"/>
</dbReference>
<proteinExistence type="predicted"/>
<dbReference type="InterPro" id="IPR002893">
    <property type="entry name" value="Znf_MYND"/>
</dbReference>
<dbReference type="InterPro" id="IPR003615">
    <property type="entry name" value="HNH_nuc"/>
</dbReference>